<gene>
    <name evidence="2" type="ORF">SAMN05877831_104208</name>
</gene>
<dbReference type="AlphaFoldDB" id="A0A285SEQ7"/>
<evidence type="ECO:0000256" key="1">
    <source>
        <dbReference type="SAM" id="SignalP"/>
    </source>
</evidence>
<feature type="signal peptide" evidence="1">
    <location>
        <begin position="1"/>
        <end position="23"/>
    </location>
</feature>
<dbReference type="EMBL" id="OBMT01000004">
    <property type="protein sequence ID" value="SOC05762.1"/>
    <property type="molecule type" value="Genomic_DNA"/>
</dbReference>
<reference evidence="3" key="1">
    <citation type="submission" date="2017-08" db="EMBL/GenBank/DDBJ databases">
        <authorList>
            <person name="Varghese N."/>
            <person name="Submissions S."/>
        </authorList>
    </citation>
    <scope>NUCLEOTIDE SEQUENCE [LARGE SCALE GENOMIC DNA]</scope>
    <source>
        <strain evidence="3">JA276</strain>
    </source>
</reference>
<feature type="chain" id="PRO_5012651099" evidence="1">
    <location>
        <begin position="24"/>
        <end position="586"/>
    </location>
</feature>
<name>A0A285SEQ7_9RHOB</name>
<keyword evidence="1" id="KW-0732">Signal</keyword>
<accession>A0A285SEQ7</accession>
<evidence type="ECO:0000313" key="3">
    <source>
        <dbReference type="Proteomes" id="UP000219111"/>
    </source>
</evidence>
<protein>
    <submittedName>
        <fullName evidence="2">Uncharacterized protein</fullName>
    </submittedName>
</protein>
<organism evidence="2 3">
    <name type="scientific">Rhodobacter maris</name>
    <dbReference type="NCBI Taxonomy" id="446682"/>
    <lineage>
        <taxon>Bacteria</taxon>
        <taxon>Pseudomonadati</taxon>
        <taxon>Pseudomonadota</taxon>
        <taxon>Alphaproteobacteria</taxon>
        <taxon>Rhodobacterales</taxon>
        <taxon>Rhodobacter group</taxon>
        <taxon>Rhodobacter</taxon>
    </lineage>
</organism>
<proteinExistence type="predicted"/>
<sequence length="586" mass="63502">MITLARQALLVAISSLLITTCAALPLRADPLDQSFDPAGLGPNDIRLIEAALTQAGAYDRMFTGEWGPGLDAGFAAVMGCSSVGCRPDLRAVAGFLDRALDRFDTGQWDLVYDPGINLSFLAPLPFKVGAVSQNDHFTLLYDDGTVTIGAMQGTKRALERWFNQLREAALKDAPALELRQDDYLIWSGEARIDGLFGLRRSGHAPVHATLARREDNSWTLFAVAAATSADRAAMALVANSIQGGEQFSLLDPRGTENVSDWLKALHLETLGPARAALPAPTPGEESRWMLMRAEDEPRLVFGLPESSQMAGIAVGCLGYKDYTVQLVAADNRLDPQFRFPDGTVIRMGNPGFRSTTVSQIGPELRPESARAFIAAYRRAAERAEGSVRVTAEMPDGRREVLEIGGLEARLVALNGICERPKPINFETVAGAPLLAALRQRDLARMMQQIETLSKGDIRCMRIGQTGSVECATGSAFLAAMGDSTSVLVLFDMPAQTVHVNLTLAGGVGQGPTGRRYLQHVYRFFSGLGFHPEEIDACLGDLAFKALKYDHKPITQTLSGGFTRRCKGGYFGYQTYTVGLGMEPTRR</sequence>
<keyword evidence="3" id="KW-1185">Reference proteome</keyword>
<dbReference type="Proteomes" id="UP000219111">
    <property type="component" value="Unassembled WGS sequence"/>
</dbReference>
<dbReference type="RefSeq" id="WP_097069763.1">
    <property type="nucleotide sequence ID" value="NZ_OBMT01000004.1"/>
</dbReference>
<evidence type="ECO:0000313" key="2">
    <source>
        <dbReference type="EMBL" id="SOC05762.1"/>
    </source>
</evidence>